<feature type="signal peptide" evidence="1">
    <location>
        <begin position="1"/>
        <end position="23"/>
    </location>
</feature>
<proteinExistence type="inferred from homology"/>
<dbReference type="GO" id="GO:0015112">
    <property type="term" value="F:nitrate transmembrane transporter activity"/>
    <property type="evidence" value="ECO:0007669"/>
    <property type="project" value="TreeGrafter"/>
</dbReference>
<evidence type="ECO:0000313" key="3">
    <source>
        <dbReference type="Proteomes" id="UP001415857"/>
    </source>
</evidence>
<keyword evidence="1" id="KW-0812">Transmembrane</keyword>
<comment type="similarity">
    <text evidence="1">Belongs to the NAR2 family.</text>
</comment>
<dbReference type="GO" id="GO:0005886">
    <property type="term" value="C:plasma membrane"/>
    <property type="evidence" value="ECO:0007669"/>
    <property type="project" value="UniProtKB-UniRule"/>
</dbReference>
<comment type="caution">
    <text evidence="2">The sequence shown here is derived from an EMBL/GenBank/DDBJ whole genome shotgun (WGS) entry which is preliminary data.</text>
</comment>
<dbReference type="InterPro" id="IPR016605">
    <property type="entry name" value="Transptr_NO3_Nar2"/>
</dbReference>
<dbReference type="PANTHER" id="PTHR34806">
    <property type="entry name" value="HIGH-AFFINITY NITRATE TRANSPORTER 3.2"/>
    <property type="match status" value="1"/>
</dbReference>
<dbReference type="PIRSF" id="PIRSF012939">
    <property type="entry name" value="Transpt_NO3_Nar2"/>
    <property type="match status" value="1"/>
</dbReference>
<dbReference type="Proteomes" id="UP001415857">
    <property type="component" value="Unassembled WGS sequence"/>
</dbReference>
<evidence type="ECO:0000256" key="1">
    <source>
        <dbReference type="PIRNR" id="PIRNR012939"/>
    </source>
</evidence>
<dbReference type="AlphaFoldDB" id="A0AAP0WST4"/>
<comment type="function">
    <text evidence="1">Involved in nitrate transport.</text>
</comment>
<gene>
    <name evidence="2" type="ORF">L1049_027823</name>
</gene>
<protein>
    <recommendedName>
        <fullName evidence="1">High-affinity nitrate transporter</fullName>
    </recommendedName>
</protein>
<keyword evidence="1" id="KW-1133">Transmembrane helix</keyword>
<organism evidence="2 3">
    <name type="scientific">Liquidambar formosana</name>
    <name type="common">Formosan gum</name>
    <dbReference type="NCBI Taxonomy" id="63359"/>
    <lineage>
        <taxon>Eukaryota</taxon>
        <taxon>Viridiplantae</taxon>
        <taxon>Streptophyta</taxon>
        <taxon>Embryophyta</taxon>
        <taxon>Tracheophyta</taxon>
        <taxon>Spermatophyta</taxon>
        <taxon>Magnoliopsida</taxon>
        <taxon>eudicotyledons</taxon>
        <taxon>Gunneridae</taxon>
        <taxon>Pentapetalae</taxon>
        <taxon>Saxifragales</taxon>
        <taxon>Altingiaceae</taxon>
        <taxon>Liquidambar</taxon>
    </lineage>
</organism>
<dbReference type="EMBL" id="JBBPBK010000009">
    <property type="protein sequence ID" value="KAK9278259.1"/>
    <property type="molecule type" value="Genomic_DNA"/>
</dbReference>
<evidence type="ECO:0000313" key="2">
    <source>
        <dbReference type="EMBL" id="KAK9278259.1"/>
    </source>
</evidence>
<dbReference type="GO" id="GO:0010167">
    <property type="term" value="P:response to nitrate"/>
    <property type="evidence" value="ECO:0007669"/>
    <property type="project" value="UniProtKB-UniRule"/>
</dbReference>
<keyword evidence="1" id="KW-0732">Signal</keyword>
<reference evidence="2 3" key="1">
    <citation type="journal article" date="2024" name="Plant J.">
        <title>Genome sequences and population genomics reveal climatic adaptation and genomic divergence between two closely related sweetgum species.</title>
        <authorList>
            <person name="Xu W.Q."/>
            <person name="Ren C.Q."/>
            <person name="Zhang X.Y."/>
            <person name="Comes H.P."/>
            <person name="Liu X.H."/>
            <person name="Li Y.G."/>
            <person name="Kettle C.J."/>
            <person name="Jalonen R."/>
            <person name="Gaisberger H."/>
            <person name="Ma Y.Z."/>
            <person name="Qiu Y.X."/>
        </authorList>
    </citation>
    <scope>NUCLEOTIDE SEQUENCE [LARGE SCALE GENOMIC DNA]</scope>
    <source>
        <strain evidence="2">Hangzhou</strain>
    </source>
</reference>
<keyword evidence="3" id="KW-1185">Reference proteome</keyword>
<dbReference type="PANTHER" id="PTHR34806:SF1">
    <property type="entry name" value="HIGH-AFFINITY NITRATE TRANSPORTER 3.1"/>
    <property type="match status" value="1"/>
</dbReference>
<sequence>MAARSLLVASLLLLSCFAETCHGVVLFSSLQRTLLVTASPKQGEVLKAGENNITVSWGLNQTFPAGTDSAYKTIKVKLCYAPISQVDRAWRKTVDNLSKDKTCQFNVVTGPYNRSNSTSTIIVEKDVPTATYFVRAYAYDSQDNEVAYGQTTDGHKTTNLFDIQAITGRHVSLDIASACFSAFSVLALLGFFFMEKRKSMVLSYKSETGKWAMFNNCSLLCSISVS</sequence>
<keyword evidence="1" id="KW-1003">Cell membrane</keyword>
<dbReference type="GO" id="GO:0042128">
    <property type="term" value="P:nitrate assimilation"/>
    <property type="evidence" value="ECO:0007669"/>
    <property type="project" value="UniProtKB-UniRule"/>
</dbReference>
<feature type="transmembrane region" description="Helical" evidence="1">
    <location>
        <begin position="175"/>
        <end position="194"/>
    </location>
</feature>
<dbReference type="Pfam" id="PF16974">
    <property type="entry name" value="NAR2"/>
    <property type="match status" value="1"/>
</dbReference>
<feature type="chain" id="PRO_5042675019" description="High-affinity nitrate transporter" evidence="1">
    <location>
        <begin position="24"/>
        <end position="226"/>
    </location>
</feature>
<dbReference type="PROSITE" id="PS51257">
    <property type="entry name" value="PROKAR_LIPOPROTEIN"/>
    <property type="match status" value="1"/>
</dbReference>
<keyword evidence="1" id="KW-0472">Membrane</keyword>
<accession>A0AAP0WST4</accession>
<name>A0AAP0WST4_LIQFO</name>
<keyword evidence="1" id="KW-0534">Nitrate assimilation</keyword>